<keyword evidence="2" id="KW-1185">Reference proteome</keyword>
<evidence type="ECO:0000313" key="1">
    <source>
        <dbReference type="EMBL" id="KAK7501300.1"/>
    </source>
</evidence>
<name>A0ABD0LQ02_9CAEN</name>
<comment type="caution">
    <text evidence="1">The sequence shown here is derived from an EMBL/GenBank/DDBJ whole genome shotgun (WGS) entry which is preliminary data.</text>
</comment>
<dbReference type="Proteomes" id="UP001519460">
    <property type="component" value="Unassembled WGS sequence"/>
</dbReference>
<feature type="non-terminal residue" evidence="1">
    <location>
        <position position="112"/>
    </location>
</feature>
<sequence>MCVGECGCDELRDKLSTLSDGPAAGRLSRSTLASDLVRAIHLITVRCVQFLVDLGSDSPENPGALEEKPGAVGVAEGKSALLRNWEFWSRDTIYQFHLRFQSVVRAGCSPGP</sequence>
<dbReference type="AlphaFoldDB" id="A0ABD0LQ02"/>
<accession>A0ABD0LQ02</accession>
<protein>
    <submittedName>
        <fullName evidence="1">Uncharacterized protein</fullName>
    </submittedName>
</protein>
<gene>
    <name evidence="1" type="ORF">BaRGS_00007425</name>
</gene>
<dbReference type="EMBL" id="JACVVK020000032">
    <property type="protein sequence ID" value="KAK7501300.1"/>
    <property type="molecule type" value="Genomic_DNA"/>
</dbReference>
<reference evidence="1 2" key="1">
    <citation type="journal article" date="2023" name="Sci. Data">
        <title>Genome assembly of the Korean intertidal mud-creeper Batillaria attramentaria.</title>
        <authorList>
            <person name="Patra A.K."/>
            <person name="Ho P.T."/>
            <person name="Jun S."/>
            <person name="Lee S.J."/>
            <person name="Kim Y."/>
            <person name="Won Y.J."/>
        </authorList>
    </citation>
    <scope>NUCLEOTIDE SEQUENCE [LARGE SCALE GENOMIC DNA]</scope>
    <source>
        <strain evidence="1">Wonlab-2016</strain>
    </source>
</reference>
<evidence type="ECO:0000313" key="2">
    <source>
        <dbReference type="Proteomes" id="UP001519460"/>
    </source>
</evidence>
<proteinExistence type="predicted"/>
<organism evidence="1 2">
    <name type="scientific">Batillaria attramentaria</name>
    <dbReference type="NCBI Taxonomy" id="370345"/>
    <lineage>
        <taxon>Eukaryota</taxon>
        <taxon>Metazoa</taxon>
        <taxon>Spiralia</taxon>
        <taxon>Lophotrochozoa</taxon>
        <taxon>Mollusca</taxon>
        <taxon>Gastropoda</taxon>
        <taxon>Caenogastropoda</taxon>
        <taxon>Sorbeoconcha</taxon>
        <taxon>Cerithioidea</taxon>
        <taxon>Batillariidae</taxon>
        <taxon>Batillaria</taxon>
    </lineage>
</organism>